<dbReference type="SUPFAM" id="SSF89796">
    <property type="entry name" value="CoA-transferase family III (CaiB/BaiF)"/>
    <property type="match status" value="1"/>
</dbReference>
<dbReference type="GO" id="GO:0008410">
    <property type="term" value="F:CoA-transferase activity"/>
    <property type="evidence" value="ECO:0007669"/>
    <property type="project" value="TreeGrafter"/>
</dbReference>
<keyword evidence="3" id="KW-1185">Reference proteome</keyword>
<sequence length="410" mass="44275">MTQSTVQPETEGPAAGPLSGLRVIEMGQLLAGPFCGQILGDLGAEVIKLEQPGKGDPMREWGRSLPEGESLWWSVVGRNKKSVTVNLRTAQGQSVAKRLIAGADIVVENFRPGTLERWGLSYEEVTAEHPELILTRVSGFGQTGPYSNRAGYGSIGEAMGGLRYVVGDPSTPPSRMGISIGDTLAALFAAIGTLGAVYERTRSGRGQVVDSAIYEAVLGIMESIVPEWVISNHQRERSGAILPNVAPSNVYPTADGGWVLIAANQDTVFTRLATAMGQPELATDPRYSSHHARGERQQELDDLIAEFTLTQGSKALEDLLLEHAVPVGKIYRPVDMLDDAQFRARNSIIETAHPTFGTISMQNAFPRLSRTDSSVRWPGPRLGEHTDTVLADVAGYTTDDIETLRREGDV</sequence>
<proteinExistence type="predicted"/>
<dbReference type="InterPro" id="IPR050483">
    <property type="entry name" value="CoA-transferase_III_domain"/>
</dbReference>
<dbReference type="PANTHER" id="PTHR48207:SF3">
    <property type="entry name" value="SUCCINATE--HYDROXYMETHYLGLUTARATE COA-TRANSFERASE"/>
    <property type="match status" value="1"/>
</dbReference>
<dbReference type="AlphaFoldDB" id="A0A846YC00"/>
<evidence type="ECO:0000256" key="1">
    <source>
        <dbReference type="ARBA" id="ARBA00022679"/>
    </source>
</evidence>
<dbReference type="EMBL" id="JAAXOT010000001">
    <property type="protein sequence ID" value="NKY54718.1"/>
    <property type="molecule type" value="Genomic_DNA"/>
</dbReference>
<evidence type="ECO:0000313" key="2">
    <source>
        <dbReference type="EMBL" id="NKY54718.1"/>
    </source>
</evidence>
<organism evidence="2 3">
    <name type="scientific">Nocardia flavorosea</name>
    <dbReference type="NCBI Taxonomy" id="53429"/>
    <lineage>
        <taxon>Bacteria</taxon>
        <taxon>Bacillati</taxon>
        <taxon>Actinomycetota</taxon>
        <taxon>Actinomycetes</taxon>
        <taxon>Mycobacteriales</taxon>
        <taxon>Nocardiaceae</taxon>
        <taxon>Nocardia</taxon>
    </lineage>
</organism>
<dbReference type="InterPro" id="IPR003673">
    <property type="entry name" value="CoA-Trfase_fam_III"/>
</dbReference>
<dbReference type="RefSeq" id="WP_062971011.1">
    <property type="nucleotide sequence ID" value="NZ_JAAXOT010000001.1"/>
</dbReference>
<comment type="caution">
    <text evidence="2">The sequence shown here is derived from an EMBL/GenBank/DDBJ whole genome shotgun (WGS) entry which is preliminary data.</text>
</comment>
<name>A0A846YC00_9NOCA</name>
<protein>
    <submittedName>
        <fullName evidence="2">CoA transferase</fullName>
    </submittedName>
</protein>
<dbReference type="Gene3D" id="3.40.50.10540">
    <property type="entry name" value="Crotonobetainyl-coa:carnitine coa-transferase, domain 1"/>
    <property type="match status" value="1"/>
</dbReference>
<keyword evidence="1 2" id="KW-0808">Transferase</keyword>
<dbReference type="Gene3D" id="3.30.1540.10">
    <property type="entry name" value="formyl-coa transferase, domain 3"/>
    <property type="match status" value="1"/>
</dbReference>
<dbReference type="InterPro" id="IPR023606">
    <property type="entry name" value="CoA-Trfase_III_dom_1_sf"/>
</dbReference>
<gene>
    <name evidence="2" type="ORF">HGA15_00790</name>
</gene>
<dbReference type="Proteomes" id="UP000570678">
    <property type="component" value="Unassembled WGS sequence"/>
</dbReference>
<accession>A0A846YC00</accession>
<dbReference type="Pfam" id="PF02515">
    <property type="entry name" value="CoA_transf_3"/>
    <property type="match status" value="1"/>
</dbReference>
<evidence type="ECO:0000313" key="3">
    <source>
        <dbReference type="Proteomes" id="UP000570678"/>
    </source>
</evidence>
<dbReference type="InterPro" id="IPR044855">
    <property type="entry name" value="CoA-Trfase_III_dom3_sf"/>
</dbReference>
<dbReference type="PANTHER" id="PTHR48207">
    <property type="entry name" value="SUCCINATE--HYDROXYMETHYLGLUTARATE COA-TRANSFERASE"/>
    <property type="match status" value="1"/>
</dbReference>
<reference evidence="2 3" key="1">
    <citation type="submission" date="2020-04" db="EMBL/GenBank/DDBJ databases">
        <title>MicrobeNet Type strains.</title>
        <authorList>
            <person name="Nicholson A.C."/>
        </authorList>
    </citation>
    <scope>NUCLEOTIDE SEQUENCE [LARGE SCALE GENOMIC DNA]</scope>
    <source>
        <strain evidence="2 3">JCM 3332</strain>
    </source>
</reference>